<reference evidence="10" key="3">
    <citation type="submission" date="2025-09" db="UniProtKB">
        <authorList>
            <consortium name="Ensembl"/>
        </authorList>
    </citation>
    <scope>IDENTIFICATION</scope>
</reference>
<feature type="region of interest" description="Disordered" evidence="8">
    <location>
        <begin position="1"/>
        <end position="42"/>
    </location>
</feature>
<protein>
    <recommendedName>
        <fullName evidence="12">Porimin</fullName>
    </recommendedName>
</protein>
<keyword evidence="11" id="KW-1185">Reference proteome</keyword>
<evidence type="ECO:0000256" key="5">
    <source>
        <dbReference type="ARBA" id="ARBA00022989"/>
    </source>
</evidence>
<feature type="region of interest" description="Disordered" evidence="8">
    <location>
        <begin position="146"/>
        <end position="338"/>
    </location>
</feature>
<feature type="compositionally biased region" description="Polar residues" evidence="8">
    <location>
        <begin position="64"/>
        <end position="73"/>
    </location>
</feature>
<evidence type="ECO:0000256" key="2">
    <source>
        <dbReference type="ARBA" id="ARBA00005341"/>
    </source>
</evidence>
<feature type="region of interest" description="Disordered" evidence="8">
    <location>
        <begin position="373"/>
        <end position="455"/>
    </location>
</feature>
<dbReference type="PANTHER" id="PTHR11337">
    <property type="entry name" value="MUCIN/PORIMIN"/>
    <property type="match status" value="1"/>
</dbReference>
<dbReference type="AlphaFoldDB" id="A0A8B9XXZ9"/>
<feature type="compositionally biased region" description="Pro residues" evidence="8">
    <location>
        <begin position="256"/>
        <end position="270"/>
    </location>
</feature>
<feature type="transmembrane region" description="Helical" evidence="9">
    <location>
        <begin position="669"/>
        <end position="691"/>
    </location>
</feature>
<feature type="compositionally biased region" description="Basic and acidic residues" evidence="8">
    <location>
        <begin position="573"/>
        <end position="583"/>
    </location>
</feature>
<keyword evidence="4" id="KW-0732">Signal</keyword>
<evidence type="ECO:0000256" key="1">
    <source>
        <dbReference type="ARBA" id="ARBA00004479"/>
    </source>
</evidence>
<dbReference type="GO" id="GO:0016020">
    <property type="term" value="C:membrane"/>
    <property type="evidence" value="ECO:0007669"/>
    <property type="project" value="UniProtKB-SubCell"/>
</dbReference>
<feature type="compositionally biased region" description="Low complexity" evidence="8">
    <location>
        <begin position="245"/>
        <end position="255"/>
    </location>
</feature>
<feature type="compositionally biased region" description="Pro residues" evidence="8">
    <location>
        <begin position="194"/>
        <end position="244"/>
    </location>
</feature>
<dbReference type="Ensembl" id="ENSBGRT00000031503.1">
    <property type="protein sequence ID" value="ENSBGRP00000027285.1"/>
    <property type="gene ID" value="ENSBGRG00000017169.1"/>
</dbReference>
<keyword evidence="3 9" id="KW-0812">Transmembrane</keyword>
<dbReference type="GO" id="GO:0031410">
    <property type="term" value="C:cytoplasmic vesicle"/>
    <property type="evidence" value="ECO:0007669"/>
    <property type="project" value="TreeGrafter"/>
</dbReference>
<evidence type="ECO:0000256" key="6">
    <source>
        <dbReference type="ARBA" id="ARBA00023136"/>
    </source>
</evidence>
<keyword evidence="5 9" id="KW-1133">Transmembrane helix</keyword>
<feature type="compositionally biased region" description="Polar residues" evidence="8">
    <location>
        <begin position="378"/>
        <end position="397"/>
    </location>
</feature>
<feature type="compositionally biased region" description="Low complexity" evidence="8">
    <location>
        <begin position="410"/>
        <end position="450"/>
    </location>
</feature>
<keyword evidence="6 9" id="KW-0472">Membrane</keyword>
<comment type="similarity">
    <text evidence="2">Belongs to the CD164 family.</text>
</comment>
<evidence type="ECO:0000256" key="4">
    <source>
        <dbReference type="ARBA" id="ARBA00022729"/>
    </source>
</evidence>
<feature type="compositionally biased region" description="Low complexity" evidence="8">
    <location>
        <begin position="17"/>
        <end position="30"/>
    </location>
</feature>
<feature type="region of interest" description="Disordered" evidence="8">
    <location>
        <begin position="471"/>
        <end position="598"/>
    </location>
</feature>
<feature type="compositionally biased region" description="Gly residues" evidence="8">
    <location>
        <begin position="300"/>
        <end position="311"/>
    </location>
</feature>
<feature type="region of interest" description="Disordered" evidence="8">
    <location>
        <begin position="55"/>
        <end position="85"/>
    </location>
</feature>
<name>A0A8B9XXZ9_BOSMU</name>
<dbReference type="GeneTree" id="ENSGT00530000063929"/>
<evidence type="ECO:0000256" key="3">
    <source>
        <dbReference type="ARBA" id="ARBA00022692"/>
    </source>
</evidence>
<dbReference type="Pfam" id="PF05283">
    <property type="entry name" value="MGC-24"/>
    <property type="match status" value="1"/>
</dbReference>
<evidence type="ECO:0000256" key="9">
    <source>
        <dbReference type="SAM" id="Phobius"/>
    </source>
</evidence>
<evidence type="ECO:0000256" key="7">
    <source>
        <dbReference type="ARBA" id="ARBA00023180"/>
    </source>
</evidence>
<organism evidence="10 11">
    <name type="scientific">Bos mutus grunniens</name>
    <name type="common">Wild yak</name>
    <name type="synonym">Bos grunniens</name>
    <dbReference type="NCBI Taxonomy" id="30521"/>
    <lineage>
        <taxon>Eukaryota</taxon>
        <taxon>Metazoa</taxon>
        <taxon>Chordata</taxon>
        <taxon>Craniata</taxon>
        <taxon>Vertebrata</taxon>
        <taxon>Euteleostomi</taxon>
        <taxon>Mammalia</taxon>
        <taxon>Eutheria</taxon>
        <taxon>Laurasiatheria</taxon>
        <taxon>Artiodactyla</taxon>
        <taxon>Ruminantia</taxon>
        <taxon>Pecora</taxon>
        <taxon>Bovidae</taxon>
        <taxon>Bovinae</taxon>
        <taxon>Bos</taxon>
    </lineage>
</organism>
<sequence length="708" mass="75171">MEFSRQESWSGLPFSFPGDIPEPGIEPGSPALRADALPSEPPTNHKLKRICLFHPPPHLRKTTTTKNPLTAQDPSKGIPSTPASFLDLPLRIPRPRLLPVTRSRKHPLHPTKKLLFKDFLPSPAKPGALAIRRGNRCSLFSKKKTKLPFPGKKKKELDEAFWGSKTRAGRGGGEESPARPIASPALSPPLRLGPVPPPQPLRLGPAPPPLPRSLGPAPPPQPLRLGPVPPPQPLRLGPAPPPQPRRLGLPLHLSPRPAPRLGPAPQPPPRQDASAPPSPTSWAGTRRPLRARFPRPIWCLGGGGGRGGVRGGRGRGRGRGAGSQPCRSRSVRTREASASRLGTMGLGARGFLTLLALGVVLGVALLKVFTDSADPEGSVSQKNPMSVENSSDNQGGTADNDPKSPENSKDSQGGSSSQNNPQSERNSNGNNEGGSPNQNNPQSGGNSNGNKQEGLIFTPYSFGINGLWFQQEEEIGRQRSSNQNNDQSKEKSDGHQGGSPNQNNGQSEEKPGGQKEGSPNQNNGQSEEKPGGQKEDPQGHPSHRHEPSNVSAKPSTASVSPVSKNVTTTTLKDIGKSSSETKDSPASNHGTATTSTPFATSKMITPVVSTNMTSTTLRSTPKITNVSQNTSQVSVSTVPTAHNSSSSVTVTTTIISKENKGSKFDTGSFVGGIVLTLGVLSFLYIGCKVYYSRRGIRYRTIDEHDAII</sequence>
<dbReference type="PANTHER" id="PTHR11337:SF14">
    <property type="entry name" value="PORIMIN"/>
    <property type="match status" value="1"/>
</dbReference>
<reference evidence="10" key="1">
    <citation type="submission" date="2019-05" db="EMBL/GenBank/DDBJ databases">
        <authorList>
            <person name="Zhang S."/>
            <person name="Liu J."/>
        </authorList>
    </citation>
    <scope>NUCLEOTIDE SEQUENCE [LARGE SCALE GENOMIC DNA]</scope>
</reference>
<feature type="compositionally biased region" description="Polar residues" evidence="8">
    <location>
        <begin position="584"/>
        <end position="598"/>
    </location>
</feature>
<accession>A0A8B9XXZ9</accession>
<dbReference type="Proteomes" id="UP000694520">
    <property type="component" value="Chromosome 13"/>
</dbReference>
<feature type="compositionally biased region" description="Basic and acidic residues" evidence="8">
    <location>
        <begin position="526"/>
        <end position="538"/>
    </location>
</feature>
<reference evidence="10" key="2">
    <citation type="submission" date="2025-08" db="UniProtKB">
        <authorList>
            <consortium name="Ensembl"/>
        </authorList>
    </citation>
    <scope>IDENTIFICATION</scope>
</reference>
<comment type="subcellular location">
    <subcellularLocation>
        <location evidence="1">Membrane</location>
        <topology evidence="1">Single-pass type I membrane protein</topology>
    </subcellularLocation>
</comment>
<keyword evidence="7" id="KW-0325">Glycoprotein</keyword>
<evidence type="ECO:0000313" key="10">
    <source>
        <dbReference type="Ensembl" id="ENSBGRP00000027285.1"/>
    </source>
</evidence>
<dbReference type="InterPro" id="IPR007947">
    <property type="entry name" value="CD164_MGC24"/>
</dbReference>
<evidence type="ECO:0000313" key="11">
    <source>
        <dbReference type="Proteomes" id="UP000694520"/>
    </source>
</evidence>
<evidence type="ECO:0008006" key="12">
    <source>
        <dbReference type="Google" id="ProtNLM"/>
    </source>
</evidence>
<evidence type="ECO:0000256" key="8">
    <source>
        <dbReference type="SAM" id="MobiDB-lite"/>
    </source>
</evidence>
<feature type="compositionally biased region" description="Basic and acidic residues" evidence="8">
    <location>
        <begin position="400"/>
        <end position="409"/>
    </location>
</feature>
<feature type="compositionally biased region" description="Polar residues" evidence="8">
    <location>
        <begin position="548"/>
        <end position="571"/>
    </location>
</feature>
<proteinExistence type="inferred from homology"/>